<keyword evidence="4" id="KW-1185">Reference proteome</keyword>
<dbReference type="PANTHER" id="PTHR35004">
    <property type="entry name" value="TRANSPOSASE RV3428C-RELATED"/>
    <property type="match status" value="1"/>
</dbReference>
<dbReference type="Proteomes" id="UP001595733">
    <property type="component" value="Unassembled WGS sequence"/>
</dbReference>
<dbReference type="InterPro" id="IPR012337">
    <property type="entry name" value="RNaseH-like_sf"/>
</dbReference>
<accession>A0ABV8UY81</accession>
<comment type="similarity">
    <text evidence="1">Belongs to the transposase IS21/IS408/IS1162 family.</text>
</comment>
<feature type="domain" description="Integrase catalytic" evidence="2">
    <location>
        <begin position="124"/>
        <end position="253"/>
    </location>
</feature>
<sequence length="504" mass="59084">MLTVTDIKYIRQEVNQKGRKYAEVARQMNHDERTVKKYADMEDWSEERLKTTRKPRVMGKARPIIDKWLEEDATKKKKFRRTAKRMFDVLVKDHGYEGSYRSIREYVRKKKQQMGHSTEAALPLESMPGTAQVDFGEAPFVYRGRSIDLSYLVLSFPFSNTFYFQVFQSQNRECFLEGLKRIFHHLGGVPKTIRFDNLSPAVKKVLPYGERLLTDEFERFVLHYGFSTEFCNPGSGNEKGHVEAMVKYIRNNFLLPEIHVADLERLNETFWTAAEEDRNRKHYQKDELLSELFEEDRKALLQLPEKSFECVRYEECRPDKYGLVKIDGRQYSTSPRFAKSTILAKISYGTIEIMTAEHESIITHARLYGEDKKSMKWQPYLELMAKRPMAIKYTDFFEQLPVNWKEYIDSCTVPEKQEALRLLSVLLKQHDFSVATESLKIASTHGHPSAESIKQVFYQLINGRSDRVSLDIRRDSIPPMPPASRGSTHYDKLFESKRQIVHTF</sequence>
<dbReference type="SUPFAM" id="SSF53098">
    <property type="entry name" value="Ribonuclease H-like"/>
    <property type="match status" value="1"/>
</dbReference>
<dbReference type="PROSITE" id="PS50994">
    <property type="entry name" value="INTEGRASE"/>
    <property type="match status" value="1"/>
</dbReference>
<proteinExistence type="inferred from homology"/>
<dbReference type="InterPro" id="IPR036397">
    <property type="entry name" value="RNaseH_sf"/>
</dbReference>
<dbReference type="Gene3D" id="3.30.420.10">
    <property type="entry name" value="Ribonuclease H-like superfamily/Ribonuclease H"/>
    <property type="match status" value="1"/>
</dbReference>
<evidence type="ECO:0000256" key="1">
    <source>
        <dbReference type="ARBA" id="ARBA00009277"/>
    </source>
</evidence>
<protein>
    <submittedName>
        <fullName evidence="3">IS21 family transposase</fullName>
    </submittedName>
</protein>
<organism evidence="3 4">
    <name type="scientific">Chryseomicrobium palamuruense</name>
    <dbReference type="NCBI Taxonomy" id="682973"/>
    <lineage>
        <taxon>Bacteria</taxon>
        <taxon>Bacillati</taxon>
        <taxon>Bacillota</taxon>
        <taxon>Bacilli</taxon>
        <taxon>Bacillales</taxon>
        <taxon>Caryophanaceae</taxon>
        <taxon>Chryseomicrobium</taxon>
    </lineage>
</organism>
<dbReference type="Pfam" id="PF22483">
    <property type="entry name" value="Mu-transpos_C_2"/>
    <property type="match status" value="1"/>
</dbReference>
<dbReference type="RefSeq" id="WP_378142901.1">
    <property type="nucleotide sequence ID" value="NZ_JBHSEF010000030.1"/>
</dbReference>
<dbReference type="InterPro" id="IPR054353">
    <property type="entry name" value="IstA-like_C"/>
</dbReference>
<dbReference type="PANTHER" id="PTHR35004:SF7">
    <property type="entry name" value="INTEGRASE PROTEIN"/>
    <property type="match status" value="1"/>
</dbReference>
<evidence type="ECO:0000313" key="3">
    <source>
        <dbReference type="EMBL" id="MFC4356315.1"/>
    </source>
</evidence>
<dbReference type="EMBL" id="JBHSEF010000030">
    <property type="protein sequence ID" value="MFC4356315.1"/>
    <property type="molecule type" value="Genomic_DNA"/>
</dbReference>
<evidence type="ECO:0000259" key="2">
    <source>
        <dbReference type="PROSITE" id="PS50994"/>
    </source>
</evidence>
<dbReference type="InterPro" id="IPR001584">
    <property type="entry name" value="Integrase_cat-core"/>
</dbReference>
<evidence type="ECO:0000313" key="4">
    <source>
        <dbReference type="Proteomes" id="UP001595733"/>
    </source>
</evidence>
<dbReference type="NCBIfam" id="NF033546">
    <property type="entry name" value="transpos_IS21"/>
    <property type="match status" value="1"/>
</dbReference>
<gene>
    <name evidence="3" type="primary">istA</name>
    <name evidence="3" type="ORF">ACFO0S_14735</name>
</gene>
<name>A0ABV8UY81_9BACL</name>
<reference evidence="4" key="1">
    <citation type="journal article" date="2019" name="Int. J. Syst. Evol. Microbiol.">
        <title>The Global Catalogue of Microorganisms (GCM) 10K type strain sequencing project: providing services to taxonomists for standard genome sequencing and annotation.</title>
        <authorList>
            <consortium name="The Broad Institute Genomics Platform"/>
            <consortium name="The Broad Institute Genome Sequencing Center for Infectious Disease"/>
            <person name="Wu L."/>
            <person name="Ma J."/>
        </authorList>
    </citation>
    <scope>NUCLEOTIDE SEQUENCE [LARGE SCALE GENOMIC DNA]</scope>
    <source>
        <strain evidence="4">CCUG 50353</strain>
    </source>
</reference>
<comment type="caution">
    <text evidence="3">The sequence shown here is derived from an EMBL/GenBank/DDBJ whole genome shotgun (WGS) entry which is preliminary data.</text>
</comment>